<name>A0ABU8ENV5_9GAMM</name>
<evidence type="ECO:0000256" key="2">
    <source>
        <dbReference type="ARBA" id="ARBA00009539"/>
    </source>
</evidence>
<dbReference type="PROSITE" id="PS51330">
    <property type="entry name" value="DHFR_2"/>
    <property type="match status" value="1"/>
</dbReference>
<evidence type="ECO:0000256" key="3">
    <source>
        <dbReference type="ARBA" id="ARBA00012856"/>
    </source>
</evidence>
<comment type="catalytic activity">
    <reaction evidence="8">
        <text>(6S)-5,6,7,8-tetrahydrofolate + NADP(+) = 7,8-dihydrofolate + NADPH + H(+)</text>
        <dbReference type="Rhea" id="RHEA:15009"/>
        <dbReference type="ChEBI" id="CHEBI:15378"/>
        <dbReference type="ChEBI" id="CHEBI:57451"/>
        <dbReference type="ChEBI" id="CHEBI:57453"/>
        <dbReference type="ChEBI" id="CHEBI:57783"/>
        <dbReference type="ChEBI" id="CHEBI:58349"/>
        <dbReference type="EC" id="1.5.1.3"/>
    </reaction>
</comment>
<keyword evidence="4 8" id="KW-0554">One-carbon metabolism</keyword>
<organism evidence="10 11">
    <name type="scientific">Pseudoalteromonas spongiae</name>
    <dbReference type="NCBI Taxonomy" id="298657"/>
    <lineage>
        <taxon>Bacteria</taxon>
        <taxon>Pseudomonadati</taxon>
        <taxon>Pseudomonadota</taxon>
        <taxon>Gammaproteobacteria</taxon>
        <taxon>Alteromonadales</taxon>
        <taxon>Pseudoalteromonadaceae</taxon>
        <taxon>Pseudoalteromonas</taxon>
    </lineage>
</organism>
<evidence type="ECO:0000256" key="1">
    <source>
        <dbReference type="ARBA" id="ARBA00004903"/>
    </source>
</evidence>
<proteinExistence type="inferred from homology"/>
<gene>
    <name evidence="10" type="primary">folA</name>
    <name evidence="10" type="ORF">WAE96_02920</name>
</gene>
<dbReference type="PIRSF" id="PIRSF000194">
    <property type="entry name" value="DHFR"/>
    <property type="match status" value="1"/>
</dbReference>
<keyword evidence="5 8" id="KW-0521">NADP</keyword>
<sequence length="166" mass="18800">MKISMIAAMANNRIIGKDNDMPWHLPADLKHFKSVTLGKPVIMGRRTYESIGRLLPGRDNIIITRNPEYVVEGAIMAESPEHALSLAGDVDEVMIIGGGKIYLDFLSRADRLYLTHIDLDVDGDTQFPDYEAVADWQVLETQSFEPDETNQYHYQFVIYKKLGLIS</sequence>
<dbReference type="PANTHER" id="PTHR48069:SF3">
    <property type="entry name" value="DIHYDROFOLATE REDUCTASE"/>
    <property type="match status" value="1"/>
</dbReference>
<dbReference type="NCBIfam" id="NF008037">
    <property type="entry name" value="PRK10769.1"/>
    <property type="match status" value="1"/>
</dbReference>
<dbReference type="RefSeq" id="WP_336434544.1">
    <property type="nucleotide sequence ID" value="NZ_JBAWKS010000001.1"/>
</dbReference>
<dbReference type="Proteomes" id="UP001382455">
    <property type="component" value="Unassembled WGS sequence"/>
</dbReference>
<dbReference type="SUPFAM" id="SSF53597">
    <property type="entry name" value="Dihydrofolate reductase-like"/>
    <property type="match status" value="1"/>
</dbReference>
<evidence type="ECO:0000256" key="7">
    <source>
        <dbReference type="ARBA" id="ARBA00025067"/>
    </source>
</evidence>
<dbReference type="PRINTS" id="PR00070">
    <property type="entry name" value="DHFR"/>
</dbReference>
<reference evidence="10 11" key="1">
    <citation type="submission" date="2023-12" db="EMBL/GenBank/DDBJ databases">
        <title>Friends and Foes: Symbiotic and Algicidal bacterial influence on Karenia brevis blooms.</title>
        <authorList>
            <person name="Fei C."/>
            <person name="Mohamed A.R."/>
            <person name="Booker A."/>
            <person name="Arshad M."/>
            <person name="Klass S."/>
            <person name="Ahn S."/>
            <person name="Gilbert P.M."/>
            <person name="Heil C.A."/>
            <person name="Martinez J.M."/>
            <person name="Amin S.A."/>
        </authorList>
    </citation>
    <scope>NUCLEOTIDE SEQUENCE [LARGE SCALE GENOMIC DNA]</scope>
    <source>
        <strain evidence="10 11">CE15</strain>
    </source>
</reference>
<protein>
    <recommendedName>
        <fullName evidence="3 8">Dihydrofolate reductase</fullName>
        <ecNumber evidence="3 8">1.5.1.3</ecNumber>
    </recommendedName>
</protein>
<accession>A0ABU8ENV5</accession>
<dbReference type="EC" id="1.5.1.3" evidence="3 8"/>
<evidence type="ECO:0000313" key="11">
    <source>
        <dbReference type="Proteomes" id="UP001382455"/>
    </source>
</evidence>
<comment type="pathway">
    <text evidence="1 8">Cofactor biosynthesis; tetrahydrofolate biosynthesis; 5,6,7,8-tetrahydrofolate from 7,8-dihydrofolate: step 1/1.</text>
</comment>
<dbReference type="InterPro" id="IPR012259">
    <property type="entry name" value="DHFR"/>
</dbReference>
<dbReference type="Gene3D" id="3.40.430.10">
    <property type="entry name" value="Dihydrofolate Reductase, subunit A"/>
    <property type="match status" value="1"/>
</dbReference>
<evidence type="ECO:0000256" key="6">
    <source>
        <dbReference type="ARBA" id="ARBA00023002"/>
    </source>
</evidence>
<feature type="domain" description="DHFR" evidence="9">
    <location>
        <begin position="2"/>
        <end position="161"/>
    </location>
</feature>
<evidence type="ECO:0000256" key="4">
    <source>
        <dbReference type="ARBA" id="ARBA00022563"/>
    </source>
</evidence>
<evidence type="ECO:0000256" key="5">
    <source>
        <dbReference type="ARBA" id="ARBA00022857"/>
    </source>
</evidence>
<keyword evidence="11" id="KW-1185">Reference proteome</keyword>
<dbReference type="PANTHER" id="PTHR48069">
    <property type="entry name" value="DIHYDROFOLATE REDUCTASE"/>
    <property type="match status" value="1"/>
</dbReference>
<evidence type="ECO:0000256" key="8">
    <source>
        <dbReference type="PIRNR" id="PIRNR000194"/>
    </source>
</evidence>
<dbReference type="Pfam" id="PF00186">
    <property type="entry name" value="DHFR_1"/>
    <property type="match status" value="1"/>
</dbReference>
<dbReference type="CDD" id="cd00209">
    <property type="entry name" value="DHFR"/>
    <property type="match status" value="1"/>
</dbReference>
<evidence type="ECO:0000313" key="10">
    <source>
        <dbReference type="EMBL" id="MEI4548659.1"/>
    </source>
</evidence>
<comment type="caution">
    <text evidence="10">The sequence shown here is derived from an EMBL/GenBank/DDBJ whole genome shotgun (WGS) entry which is preliminary data.</text>
</comment>
<comment type="similarity">
    <text evidence="2 8">Belongs to the dihydrofolate reductase family.</text>
</comment>
<dbReference type="EMBL" id="JBAWKS010000001">
    <property type="protein sequence ID" value="MEI4548659.1"/>
    <property type="molecule type" value="Genomic_DNA"/>
</dbReference>
<evidence type="ECO:0000259" key="9">
    <source>
        <dbReference type="PROSITE" id="PS51330"/>
    </source>
</evidence>
<keyword evidence="6 8" id="KW-0560">Oxidoreductase</keyword>
<dbReference type="InterPro" id="IPR001796">
    <property type="entry name" value="DHFR_dom"/>
</dbReference>
<comment type="function">
    <text evidence="7 8">Key enzyme in folate metabolism. Catalyzes an essential reaction for de novo glycine and purine synthesis, and for DNA precursor synthesis.</text>
</comment>
<dbReference type="InterPro" id="IPR024072">
    <property type="entry name" value="DHFR-like_dom_sf"/>
</dbReference>